<dbReference type="PANTHER" id="PTHR30126:SF40">
    <property type="entry name" value="HTH-TYPE TRANSCRIPTIONAL REGULATOR GLTR"/>
    <property type="match status" value="1"/>
</dbReference>
<dbReference type="GO" id="GO:0003700">
    <property type="term" value="F:DNA-binding transcription factor activity"/>
    <property type="evidence" value="ECO:0007669"/>
    <property type="project" value="InterPro"/>
</dbReference>
<keyword evidence="2" id="KW-0805">Transcription regulation</keyword>
<keyword evidence="7" id="KW-1185">Reference proteome</keyword>
<dbReference type="CDD" id="cd05466">
    <property type="entry name" value="PBP2_LTTR_substrate"/>
    <property type="match status" value="1"/>
</dbReference>
<dbReference type="Gene3D" id="1.10.10.10">
    <property type="entry name" value="Winged helix-like DNA-binding domain superfamily/Winged helix DNA-binding domain"/>
    <property type="match status" value="1"/>
</dbReference>
<keyword evidence="3" id="KW-0238">DNA-binding</keyword>
<dbReference type="Proteomes" id="UP000481087">
    <property type="component" value="Unassembled WGS sequence"/>
</dbReference>
<gene>
    <name evidence="6" type="ORF">GQF01_26085</name>
</gene>
<dbReference type="PANTHER" id="PTHR30126">
    <property type="entry name" value="HTH-TYPE TRANSCRIPTIONAL REGULATOR"/>
    <property type="match status" value="1"/>
</dbReference>
<comment type="caution">
    <text evidence="6">The sequence shown here is derived from an EMBL/GenBank/DDBJ whole genome shotgun (WGS) entry which is preliminary data.</text>
</comment>
<dbReference type="SUPFAM" id="SSF46785">
    <property type="entry name" value="Winged helix' DNA-binding domain"/>
    <property type="match status" value="1"/>
</dbReference>
<dbReference type="Pfam" id="PF00126">
    <property type="entry name" value="HTH_1"/>
    <property type="match status" value="1"/>
</dbReference>
<dbReference type="RefSeq" id="WP_161409825.1">
    <property type="nucleotide sequence ID" value="NZ_WTUZ01000022.1"/>
</dbReference>
<sequence length="306" mass="35293">MVDFEWYRSFIAIFKHNSVSEAAKTRIMTQPAMSQHLACLESEVGEPLFTRTSRKMVPTERGKQLYSHLAPLIESLEEKTMGLKLHLSPTMNTIKIGAAPELFTETILPLLSGTELNTTTYFGYADQTFELLKEERVDIILTNQQLLMPGIEYVRLMEESFVIVAPMDTVVPEFPLLKDRERWLSEQRWISFGLDLPIIRRYWKEFFKSGPLINPAHVIPCWDLILKAIEEGAGMSMLPTHILKQQIVTQPKYKMVFEDMMVHNEILIGFKSKHKHTLVINEFIKNVCEQNEGEPRSSLFMGLNSD</sequence>
<dbReference type="AlphaFoldDB" id="A0A6L8V5L6"/>
<evidence type="ECO:0000256" key="4">
    <source>
        <dbReference type="ARBA" id="ARBA00023163"/>
    </source>
</evidence>
<dbReference type="InterPro" id="IPR000847">
    <property type="entry name" value="LysR_HTH_N"/>
</dbReference>
<accession>A0A6L8V5L6</accession>
<dbReference type="EMBL" id="WTUZ01000022">
    <property type="protein sequence ID" value="MZQ85595.1"/>
    <property type="molecule type" value="Genomic_DNA"/>
</dbReference>
<evidence type="ECO:0000256" key="1">
    <source>
        <dbReference type="ARBA" id="ARBA00009437"/>
    </source>
</evidence>
<dbReference type="InterPro" id="IPR036388">
    <property type="entry name" value="WH-like_DNA-bd_sf"/>
</dbReference>
<organism evidence="6 7">
    <name type="scientific">Paenibacillus silvestris</name>
    <dbReference type="NCBI Taxonomy" id="2606219"/>
    <lineage>
        <taxon>Bacteria</taxon>
        <taxon>Bacillati</taxon>
        <taxon>Bacillota</taxon>
        <taxon>Bacilli</taxon>
        <taxon>Bacillales</taxon>
        <taxon>Paenibacillaceae</taxon>
        <taxon>Paenibacillus</taxon>
    </lineage>
</organism>
<keyword evidence="4" id="KW-0804">Transcription</keyword>
<proteinExistence type="inferred from homology"/>
<evidence type="ECO:0000256" key="3">
    <source>
        <dbReference type="ARBA" id="ARBA00023125"/>
    </source>
</evidence>
<name>A0A6L8V5L6_9BACL</name>
<evidence type="ECO:0000313" key="6">
    <source>
        <dbReference type="EMBL" id="MZQ85595.1"/>
    </source>
</evidence>
<evidence type="ECO:0000256" key="2">
    <source>
        <dbReference type="ARBA" id="ARBA00023015"/>
    </source>
</evidence>
<dbReference type="SUPFAM" id="SSF53850">
    <property type="entry name" value="Periplasmic binding protein-like II"/>
    <property type="match status" value="1"/>
</dbReference>
<dbReference type="InterPro" id="IPR036390">
    <property type="entry name" value="WH_DNA-bd_sf"/>
</dbReference>
<evidence type="ECO:0000259" key="5">
    <source>
        <dbReference type="PROSITE" id="PS50931"/>
    </source>
</evidence>
<evidence type="ECO:0000313" key="7">
    <source>
        <dbReference type="Proteomes" id="UP000481087"/>
    </source>
</evidence>
<dbReference type="InterPro" id="IPR005119">
    <property type="entry name" value="LysR_subst-bd"/>
</dbReference>
<feature type="domain" description="HTH lysR-type" evidence="5">
    <location>
        <begin position="2"/>
        <end position="59"/>
    </location>
</feature>
<dbReference type="Pfam" id="PF03466">
    <property type="entry name" value="LysR_substrate"/>
    <property type="match status" value="1"/>
</dbReference>
<dbReference type="Gene3D" id="3.40.190.290">
    <property type="match status" value="1"/>
</dbReference>
<dbReference type="PROSITE" id="PS50931">
    <property type="entry name" value="HTH_LYSR"/>
    <property type="match status" value="1"/>
</dbReference>
<reference evidence="6 7" key="1">
    <citation type="submission" date="2019-12" db="EMBL/GenBank/DDBJ databases">
        <title>Paenibacillus sp. nov. sp. isolated from soil.</title>
        <authorList>
            <person name="Kim J."/>
            <person name="Jeong S.E."/>
            <person name="Jung H.S."/>
            <person name="Jeon C.O."/>
        </authorList>
    </citation>
    <scope>NUCLEOTIDE SEQUENCE [LARGE SCALE GENOMIC DNA]</scope>
    <source>
        <strain evidence="6 7">5J-6</strain>
    </source>
</reference>
<dbReference type="PRINTS" id="PR00039">
    <property type="entry name" value="HTHLYSR"/>
</dbReference>
<protein>
    <submittedName>
        <fullName evidence="6">LysR family transcriptional regulator</fullName>
    </submittedName>
</protein>
<comment type="similarity">
    <text evidence="1">Belongs to the LysR transcriptional regulatory family.</text>
</comment>
<dbReference type="GO" id="GO:0000976">
    <property type="term" value="F:transcription cis-regulatory region binding"/>
    <property type="evidence" value="ECO:0007669"/>
    <property type="project" value="TreeGrafter"/>
</dbReference>